<reference evidence="2" key="1">
    <citation type="submission" date="2023-02" db="EMBL/GenBank/DDBJ databases">
        <authorList>
            <person name="Palmer J.M."/>
        </authorList>
    </citation>
    <scope>NUCLEOTIDE SEQUENCE</scope>
    <source>
        <strain evidence="2">FW57</strain>
    </source>
</reference>
<dbReference type="CDD" id="cd02883">
    <property type="entry name" value="NUDIX_Hydrolase"/>
    <property type="match status" value="1"/>
</dbReference>
<dbReference type="EMBL" id="JAHCVI010000001">
    <property type="protein sequence ID" value="KAG7290112.1"/>
    <property type="molecule type" value="Genomic_DNA"/>
</dbReference>
<name>A0AAD4EZ16_9PEZI</name>
<evidence type="ECO:0000259" key="1">
    <source>
        <dbReference type="Pfam" id="PF00293"/>
    </source>
</evidence>
<dbReference type="SUPFAM" id="SSF55811">
    <property type="entry name" value="Nudix"/>
    <property type="match status" value="1"/>
</dbReference>
<sequence>MRVVTFNAKALGGGSDPDEDHKTAVKRWFREETGGLIKLHSNVCVAITKEFRNDLQQVYYVADLVDGSGEPALTEGEIGDGHSWVSVRRAQRTMTVAEPTSELGRFTKERDIYLLGDAARKGDQ</sequence>
<dbReference type="InterPro" id="IPR015797">
    <property type="entry name" value="NUDIX_hydrolase-like_dom_sf"/>
</dbReference>
<gene>
    <name evidence="2" type="ORF">NEMBOFW57_000108</name>
</gene>
<accession>A0AAD4EZ16</accession>
<organism evidence="2 3">
    <name type="scientific">Staphylotrichum longicolle</name>
    <dbReference type="NCBI Taxonomy" id="669026"/>
    <lineage>
        <taxon>Eukaryota</taxon>
        <taxon>Fungi</taxon>
        <taxon>Dikarya</taxon>
        <taxon>Ascomycota</taxon>
        <taxon>Pezizomycotina</taxon>
        <taxon>Sordariomycetes</taxon>
        <taxon>Sordariomycetidae</taxon>
        <taxon>Sordariales</taxon>
        <taxon>Chaetomiaceae</taxon>
        <taxon>Staphylotrichum</taxon>
    </lineage>
</organism>
<proteinExistence type="predicted"/>
<feature type="domain" description="Nudix hydrolase" evidence="1">
    <location>
        <begin position="10"/>
        <end position="94"/>
    </location>
</feature>
<dbReference type="Proteomes" id="UP001197093">
    <property type="component" value="Unassembled WGS sequence"/>
</dbReference>
<protein>
    <recommendedName>
        <fullName evidence="1">Nudix hydrolase domain-containing protein</fullName>
    </recommendedName>
</protein>
<evidence type="ECO:0000313" key="3">
    <source>
        <dbReference type="Proteomes" id="UP001197093"/>
    </source>
</evidence>
<dbReference type="Gene3D" id="3.90.79.10">
    <property type="entry name" value="Nucleoside Triphosphate Pyrophosphohydrolase"/>
    <property type="match status" value="1"/>
</dbReference>
<comment type="caution">
    <text evidence="2">The sequence shown here is derived from an EMBL/GenBank/DDBJ whole genome shotgun (WGS) entry which is preliminary data.</text>
</comment>
<dbReference type="Pfam" id="PF00293">
    <property type="entry name" value="NUDIX"/>
    <property type="match status" value="1"/>
</dbReference>
<dbReference type="AlphaFoldDB" id="A0AAD4EZ16"/>
<evidence type="ECO:0000313" key="2">
    <source>
        <dbReference type="EMBL" id="KAG7290112.1"/>
    </source>
</evidence>
<keyword evidence="3" id="KW-1185">Reference proteome</keyword>
<dbReference type="InterPro" id="IPR000086">
    <property type="entry name" value="NUDIX_hydrolase_dom"/>
</dbReference>